<sequence length="257" mass="28459">MAGNIGADKYVPGTYAKRKPGAESLVGHYVRSWEGRRLAQEAEDRARAASSELAPCISFSRKIGVGALEIADMVAQKLKWPVADRELIEQIANQTNLSESAVSFFDERFPGYTSRTLKYLFGEKSFIDSDYSRHLISAVFAIAGLEPTVFVGRGTHLILPRDRVLAVRCICSDTYRAKRISEIMGIGKDAAEKRLPGIDKEQAAFFKKVFGKKMASPYEFDLVVNLDHFANPGDVADIVTLAFERKFKESQVRAAAA</sequence>
<dbReference type="RefSeq" id="WP_155324489.1">
    <property type="nucleotide sequence ID" value="NZ_AP021876.1"/>
</dbReference>
<dbReference type="EMBL" id="AP021876">
    <property type="protein sequence ID" value="BBO84626.1"/>
    <property type="molecule type" value="Genomic_DNA"/>
</dbReference>
<evidence type="ECO:0000313" key="2">
    <source>
        <dbReference type="Proteomes" id="UP000425960"/>
    </source>
</evidence>
<dbReference type="InterPro" id="IPR027417">
    <property type="entry name" value="P-loop_NTPase"/>
</dbReference>
<organism evidence="1 2">
    <name type="scientific">Desulfosarcina ovata subsp. sediminis</name>
    <dbReference type="NCBI Taxonomy" id="885957"/>
    <lineage>
        <taxon>Bacteria</taxon>
        <taxon>Pseudomonadati</taxon>
        <taxon>Thermodesulfobacteriota</taxon>
        <taxon>Desulfobacteria</taxon>
        <taxon>Desulfobacterales</taxon>
        <taxon>Desulfosarcinaceae</taxon>
        <taxon>Desulfosarcina</taxon>
    </lineage>
</organism>
<reference evidence="1 2" key="1">
    <citation type="submission" date="2019-11" db="EMBL/GenBank/DDBJ databases">
        <title>Comparative genomics of hydrocarbon-degrading Desulfosarcina strains.</title>
        <authorList>
            <person name="Watanabe M."/>
            <person name="Kojima H."/>
            <person name="Fukui M."/>
        </authorList>
    </citation>
    <scope>NUCLEOTIDE SEQUENCE [LARGE SCALE GENOMIC DNA]</scope>
    <source>
        <strain evidence="1 2">28bB2T</strain>
    </source>
</reference>
<protein>
    <recommendedName>
        <fullName evidence="3">Cytidylate kinase</fullName>
    </recommendedName>
</protein>
<proteinExistence type="predicted"/>
<dbReference type="KEGG" id="dov:DSCO28_51920"/>
<dbReference type="AlphaFoldDB" id="A0A5K7ZWS2"/>
<gene>
    <name evidence="1" type="ORF">DSCO28_51920</name>
</gene>
<name>A0A5K7ZWS2_9BACT</name>
<dbReference type="Pfam" id="PF13189">
    <property type="entry name" value="Cytidylate_kin2"/>
    <property type="match status" value="1"/>
</dbReference>
<dbReference type="Proteomes" id="UP000425960">
    <property type="component" value="Chromosome"/>
</dbReference>
<evidence type="ECO:0008006" key="3">
    <source>
        <dbReference type="Google" id="ProtNLM"/>
    </source>
</evidence>
<accession>A0A5K7ZWS2</accession>
<evidence type="ECO:0000313" key="1">
    <source>
        <dbReference type="EMBL" id="BBO84626.1"/>
    </source>
</evidence>
<dbReference type="Gene3D" id="3.40.50.300">
    <property type="entry name" value="P-loop containing nucleotide triphosphate hydrolases"/>
    <property type="match status" value="1"/>
</dbReference>